<dbReference type="EnsemblMetazoa" id="PPA36847.1">
    <property type="protein sequence ID" value="PPA36847.1"/>
    <property type="gene ID" value="WBGene00275216"/>
</dbReference>
<sequence>MLSANFARSAMILLVSALLSVAGSTEREEPVEFVEFVSRYSPDQSQVDLNAVLDAYWDFQGFLKYTPSYGFYRDKTLYGKMTLIQKGAVVNEIVCYTQDWKHERLKRKCAKYAKKCKKSWKKLKVAGSCVNNATTPAEKCYCDPESIPLYCEMLQTQQDLSLTVKGTIYHELLSRFAKLLENVTHNNLDLNEVIPIAIRQANVFTKMLCEISVETHHTLSRLKKASIHYCLLDDELKRNVLGTQPYAFCEEKAQLYIGMYHVFFMDSHYLDSWSETSRMNPGEYLKMLKLATVVSVTIHPFSYAQSRDDELQGMYELNELIGKDASYAQRRDDELQGMYELNELIGKNTRSVCTFTYTANAKNGNRMDYSDVAMATWYNRRAMSILSPSQKNVIWLQIACEARPQRHADWKRLISNHSEMVEQLVAKRQQLNIDCDSVNSTSYPTDQCFCDNSSFENFCWTLNAEFATAENRLQAEREIGEKLPCNDELWAEINAISEGSFFAQTMDTDRINMEANDYAFYTNNKILVSDDINRKYENITGSMIRLCKFTPQFHRILSKLRHVDIRFRIYDDLLKMKFLSLVPFNFCNEDFLLSKCICDKRSSAAFCMPFFFKQSALLYVNERPLICKDQLIEQLKSVSPFAAEQVLKLNFGIIETAHRIIVQIKEHDIAFRILDDLLSKNTLLELPIDFCGRGYRFSKCLCDKRSSAFFCVYDLIKHMALVYVDEGECAIQCRKNHTKTLRKILSFPSPALPTDSHIGRKAALSANSVKTTKIT</sequence>
<keyword evidence="2" id="KW-1185">Reference proteome</keyword>
<evidence type="ECO:0000313" key="2">
    <source>
        <dbReference type="Proteomes" id="UP000005239"/>
    </source>
</evidence>
<proteinExistence type="predicted"/>
<protein>
    <submittedName>
        <fullName evidence="1">Uncharacterized protein</fullName>
    </submittedName>
</protein>
<evidence type="ECO:0000313" key="1">
    <source>
        <dbReference type="EnsemblMetazoa" id="PPA36847.1"/>
    </source>
</evidence>
<dbReference type="AlphaFoldDB" id="A0A2A6BPM0"/>
<gene>
    <name evidence="1" type="primary">WBGene00275216</name>
</gene>
<accession>A0A2A6BPM0</accession>
<name>A0A2A6BPM0_PRIPA</name>
<organism evidence="1 2">
    <name type="scientific">Pristionchus pacificus</name>
    <name type="common">Parasitic nematode worm</name>
    <dbReference type="NCBI Taxonomy" id="54126"/>
    <lineage>
        <taxon>Eukaryota</taxon>
        <taxon>Metazoa</taxon>
        <taxon>Ecdysozoa</taxon>
        <taxon>Nematoda</taxon>
        <taxon>Chromadorea</taxon>
        <taxon>Rhabditida</taxon>
        <taxon>Rhabditina</taxon>
        <taxon>Diplogasteromorpha</taxon>
        <taxon>Diplogasteroidea</taxon>
        <taxon>Neodiplogasteridae</taxon>
        <taxon>Pristionchus</taxon>
    </lineage>
</organism>
<reference evidence="1" key="2">
    <citation type="submission" date="2022-06" db="UniProtKB">
        <authorList>
            <consortium name="EnsemblMetazoa"/>
        </authorList>
    </citation>
    <scope>IDENTIFICATION</scope>
    <source>
        <strain evidence="1">PS312</strain>
    </source>
</reference>
<accession>A0A8R1YW49</accession>
<dbReference type="Proteomes" id="UP000005239">
    <property type="component" value="Unassembled WGS sequence"/>
</dbReference>
<reference evidence="2" key="1">
    <citation type="journal article" date="2008" name="Nat. Genet.">
        <title>The Pristionchus pacificus genome provides a unique perspective on nematode lifestyle and parasitism.</title>
        <authorList>
            <person name="Dieterich C."/>
            <person name="Clifton S.W."/>
            <person name="Schuster L.N."/>
            <person name="Chinwalla A."/>
            <person name="Delehaunty K."/>
            <person name="Dinkelacker I."/>
            <person name="Fulton L."/>
            <person name="Fulton R."/>
            <person name="Godfrey J."/>
            <person name="Minx P."/>
            <person name="Mitreva M."/>
            <person name="Roeseler W."/>
            <person name="Tian H."/>
            <person name="Witte H."/>
            <person name="Yang S.P."/>
            <person name="Wilson R.K."/>
            <person name="Sommer R.J."/>
        </authorList>
    </citation>
    <scope>NUCLEOTIDE SEQUENCE [LARGE SCALE GENOMIC DNA]</scope>
    <source>
        <strain evidence="2">PS312</strain>
    </source>
</reference>